<evidence type="ECO:0008006" key="4">
    <source>
        <dbReference type="Google" id="ProtNLM"/>
    </source>
</evidence>
<proteinExistence type="predicted"/>
<protein>
    <recommendedName>
        <fullName evidence="4">DUF2085 domain-containing protein</fullName>
    </recommendedName>
</protein>
<reference evidence="2 3" key="1">
    <citation type="submission" date="2015-07" db="EMBL/GenBank/DDBJ databases">
        <title>Genome sequence of Levilinea saccharolytica DSM 16555.</title>
        <authorList>
            <person name="Hemp J."/>
            <person name="Ward L.M."/>
            <person name="Pace L.A."/>
            <person name="Fischer W.W."/>
        </authorList>
    </citation>
    <scope>NUCLEOTIDE SEQUENCE [LARGE SCALE GENOMIC DNA]</scope>
    <source>
        <strain evidence="2 3">KIBI-1</strain>
    </source>
</reference>
<evidence type="ECO:0000313" key="2">
    <source>
        <dbReference type="EMBL" id="KPL85016.1"/>
    </source>
</evidence>
<organism evidence="2 3">
    <name type="scientific">Levilinea saccharolytica</name>
    <dbReference type="NCBI Taxonomy" id="229921"/>
    <lineage>
        <taxon>Bacteria</taxon>
        <taxon>Bacillati</taxon>
        <taxon>Chloroflexota</taxon>
        <taxon>Anaerolineae</taxon>
        <taxon>Anaerolineales</taxon>
        <taxon>Anaerolineaceae</taxon>
        <taxon>Levilinea</taxon>
    </lineage>
</organism>
<evidence type="ECO:0000256" key="1">
    <source>
        <dbReference type="SAM" id="Phobius"/>
    </source>
</evidence>
<dbReference type="Pfam" id="PF09858">
    <property type="entry name" value="DUF2085"/>
    <property type="match status" value="1"/>
</dbReference>
<keyword evidence="1" id="KW-1133">Transmembrane helix</keyword>
<name>A0A0P6Y7Y3_9CHLR</name>
<keyword evidence="1" id="KW-0812">Transmembrane</keyword>
<dbReference type="RefSeq" id="WP_062418494.1">
    <property type="nucleotide sequence ID" value="NZ_DF967974.1"/>
</dbReference>
<dbReference type="OrthoDB" id="152099at2"/>
<feature type="transmembrane region" description="Helical" evidence="1">
    <location>
        <begin position="115"/>
        <end position="133"/>
    </location>
</feature>
<dbReference type="EMBL" id="LGCM01000027">
    <property type="protein sequence ID" value="KPL85016.1"/>
    <property type="molecule type" value="Genomic_DNA"/>
</dbReference>
<accession>A0A0P6Y7Y3</accession>
<gene>
    <name evidence="2" type="ORF">ADN01_06475</name>
</gene>
<feature type="transmembrane region" description="Helical" evidence="1">
    <location>
        <begin position="285"/>
        <end position="306"/>
    </location>
</feature>
<dbReference type="Proteomes" id="UP000050501">
    <property type="component" value="Unassembled WGS sequence"/>
</dbReference>
<evidence type="ECO:0000313" key="3">
    <source>
        <dbReference type="Proteomes" id="UP000050501"/>
    </source>
</evidence>
<sequence>MILVTLYRKPESQEADQVAADLAALNEEFPHHVLTVDITREPVLQETYHHAVPMVEIGPYRLKWPITSQELVVAFGAAKDRLTRLETQNEAQKANIRLPKMTGSDRFSLWFSKNYMLFMILFLGLYTGLPFLAPTLMKIGAKGPAQVIYTIYSPLCHQFAFRSFFLFGEQPYYPRELAGMKNVVTYEELAGESTVDLWNARRFVGNERLGYKVALCQRDVAIYGAMVVFAVLFAITGRKIKVIPWLVWVIIGLGPIGLDGLSQLPGLTEMQLPFNLNIFRESTPFLRTFTGVLFGLTTAWYIFPMIEDAMRETYRMMLRKQAVWEQIEPQIKAQAHEIS</sequence>
<keyword evidence="1" id="KW-0472">Membrane</keyword>
<feature type="transmembrane region" description="Helical" evidence="1">
    <location>
        <begin position="245"/>
        <end position="265"/>
    </location>
</feature>
<keyword evidence="3" id="KW-1185">Reference proteome</keyword>
<feature type="transmembrane region" description="Helical" evidence="1">
    <location>
        <begin position="220"/>
        <end position="238"/>
    </location>
</feature>
<dbReference type="STRING" id="229921.ADN01_06475"/>
<dbReference type="InterPro" id="IPR019206">
    <property type="entry name" value="DUF2085_TM"/>
</dbReference>
<dbReference type="AlphaFoldDB" id="A0A0P6Y7Y3"/>
<comment type="caution">
    <text evidence="2">The sequence shown here is derived from an EMBL/GenBank/DDBJ whole genome shotgun (WGS) entry which is preliminary data.</text>
</comment>
<dbReference type="Gene3D" id="3.40.30.10">
    <property type="entry name" value="Glutaredoxin"/>
    <property type="match status" value="1"/>
</dbReference>